<comment type="caution">
    <text evidence="2">The sequence shown here is derived from an EMBL/GenBank/DDBJ whole genome shotgun (WGS) entry which is preliminary data.</text>
</comment>
<gene>
    <name evidence="2" type="ORF">IC230_06485</name>
</gene>
<dbReference type="Gene3D" id="3.40.710.10">
    <property type="entry name" value="DD-peptidase/beta-lactamase superfamily"/>
    <property type="match status" value="1"/>
</dbReference>
<evidence type="ECO:0000313" key="3">
    <source>
        <dbReference type="Proteomes" id="UP000653797"/>
    </source>
</evidence>
<dbReference type="Pfam" id="PF00144">
    <property type="entry name" value="Beta-lactamase"/>
    <property type="match status" value="1"/>
</dbReference>
<dbReference type="RefSeq" id="WP_191038161.1">
    <property type="nucleotide sequence ID" value="NZ_JACXAA010000002.1"/>
</dbReference>
<dbReference type="Proteomes" id="UP000653797">
    <property type="component" value="Unassembled WGS sequence"/>
</dbReference>
<dbReference type="SUPFAM" id="SSF56601">
    <property type="entry name" value="beta-lactamase/transpeptidase-like"/>
    <property type="match status" value="1"/>
</dbReference>
<evidence type="ECO:0000259" key="1">
    <source>
        <dbReference type="Pfam" id="PF00144"/>
    </source>
</evidence>
<dbReference type="PANTHER" id="PTHR46825:SF7">
    <property type="entry name" value="D-ALANYL-D-ALANINE CARBOXYPEPTIDASE"/>
    <property type="match status" value="1"/>
</dbReference>
<name>A0A927AZ42_9BACT</name>
<reference evidence="2" key="1">
    <citation type="submission" date="2020-09" db="EMBL/GenBank/DDBJ databases">
        <authorList>
            <person name="Kim M.K."/>
        </authorList>
    </citation>
    <scope>NUCLEOTIDE SEQUENCE</scope>
    <source>
        <strain evidence="2">BT704</strain>
    </source>
</reference>
<organism evidence="2 3">
    <name type="scientific">Spirosoma validum</name>
    <dbReference type="NCBI Taxonomy" id="2771355"/>
    <lineage>
        <taxon>Bacteria</taxon>
        <taxon>Pseudomonadati</taxon>
        <taxon>Bacteroidota</taxon>
        <taxon>Cytophagia</taxon>
        <taxon>Cytophagales</taxon>
        <taxon>Cytophagaceae</taxon>
        <taxon>Spirosoma</taxon>
    </lineage>
</organism>
<feature type="domain" description="Beta-lactamase-related" evidence="1">
    <location>
        <begin position="82"/>
        <end position="372"/>
    </location>
</feature>
<keyword evidence="3" id="KW-1185">Reference proteome</keyword>
<dbReference type="InterPro" id="IPR012338">
    <property type="entry name" value="Beta-lactam/transpept-like"/>
</dbReference>
<proteinExistence type="predicted"/>
<dbReference type="PANTHER" id="PTHR46825">
    <property type="entry name" value="D-ALANYL-D-ALANINE-CARBOXYPEPTIDASE/ENDOPEPTIDASE AMPH"/>
    <property type="match status" value="1"/>
</dbReference>
<dbReference type="AlphaFoldDB" id="A0A927AZ42"/>
<dbReference type="InterPro" id="IPR050491">
    <property type="entry name" value="AmpC-like"/>
</dbReference>
<sequence>MNIKSMFTLVTVLVLGSTILNSCLKIDHVSPTDTRAQLQYLTDSLYQRFNGKWGIGKNEGGLFLQVNTPAGSNLVSSNIEPGVQGNTYFRIASITKTFTAAAIILLQQEGKLNINDFIPAYLPNTPAYDIPYKGQITIKQLLQHRAGVFDITNQDIPKTVNQPYAGKRYGEYVRKELKQDTHTFTFDEQVGVVAQNKLSNFAPGTTFQYSNTGYNLLGKIIEKISSMSYSDFIRTRFLEPLKLTNTYSVWQGTDQRMKDPFVQSYLYLPGEPVENTPEDNMSLYVTEGNLVSTPADITRWMELLMTGQAGLTSQSVAMMQEMLPADVSHGVYGLGLTFNEGLGYGHDGAHLSFVSTLRYNPATKTTVLLVANFIKISGIPEIPGDITSRDAGFLELALGVRNTALRAAQIANK</sequence>
<dbReference type="InterPro" id="IPR001466">
    <property type="entry name" value="Beta-lactam-related"/>
</dbReference>
<accession>A0A927AZ42</accession>
<evidence type="ECO:0000313" key="2">
    <source>
        <dbReference type="EMBL" id="MBD2752526.1"/>
    </source>
</evidence>
<dbReference type="EMBL" id="JACXAA010000002">
    <property type="protein sequence ID" value="MBD2752526.1"/>
    <property type="molecule type" value="Genomic_DNA"/>
</dbReference>
<protein>
    <submittedName>
        <fullName evidence="2">Beta-lactamase family protein</fullName>
    </submittedName>
</protein>